<gene>
    <name evidence="1" type="ORF">KDA27_03020</name>
</gene>
<dbReference type="InterPro" id="IPR014094">
    <property type="entry name" value="LpoB"/>
</dbReference>
<sequence>MLRHALPGLLLGLVLLLPACGGSKVVSRIDPNEQVDLSGNWNDTDSRLVAEEMIADCLGSPWLLRFHQNEGKSPTVITGSIRNKSMEHIAVGTFLRDIERAMVNSGDVQVVASAEERGEIRAEREDQRLNATPETLKQMGREVGADFMLLGEINQINDREDGKEVRYYQIDLELVDIETNVKTWLGQKKIKKFVGRDKYKP</sequence>
<reference evidence="1" key="2">
    <citation type="journal article" date="2021" name="Microbiome">
        <title>Successional dynamics and alternative stable states in a saline activated sludge microbial community over 9 years.</title>
        <authorList>
            <person name="Wang Y."/>
            <person name="Ye J."/>
            <person name="Ju F."/>
            <person name="Liu L."/>
            <person name="Boyd J.A."/>
            <person name="Deng Y."/>
            <person name="Parks D.H."/>
            <person name="Jiang X."/>
            <person name="Yin X."/>
            <person name="Woodcroft B.J."/>
            <person name="Tyson G.W."/>
            <person name="Hugenholtz P."/>
            <person name="Polz M.F."/>
            <person name="Zhang T."/>
        </authorList>
    </citation>
    <scope>NUCLEOTIDE SEQUENCE</scope>
    <source>
        <strain evidence="1">HKST-UBA02</strain>
    </source>
</reference>
<dbReference type="EMBL" id="JAGQHS010000008">
    <property type="protein sequence ID" value="MCA9754747.1"/>
    <property type="molecule type" value="Genomic_DNA"/>
</dbReference>
<dbReference type="Pfam" id="PF13036">
    <property type="entry name" value="LpoB"/>
    <property type="match status" value="1"/>
</dbReference>
<evidence type="ECO:0000313" key="1">
    <source>
        <dbReference type="EMBL" id="MCA9754747.1"/>
    </source>
</evidence>
<dbReference type="Gene3D" id="3.40.50.10610">
    <property type="entry name" value="ABC-type transport auxiliary lipoprotein component"/>
    <property type="match status" value="1"/>
</dbReference>
<proteinExistence type="predicted"/>
<accession>A0A956SBR6</accession>
<evidence type="ECO:0000313" key="2">
    <source>
        <dbReference type="Proteomes" id="UP000739538"/>
    </source>
</evidence>
<dbReference type="Proteomes" id="UP000739538">
    <property type="component" value="Unassembled WGS sequence"/>
</dbReference>
<protein>
    <submittedName>
        <fullName evidence="1">Penicillin-binding protein activator LpoB</fullName>
    </submittedName>
</protein>
<comment type="caution">
    <text evidence="1">The sequence shown here is derived from an EMBL/GenBank/DDBJ whole genome shotgun (WGS) entry which is preliminary data.</text>
</comment>
<reference evidence="1" key="1">
    <citation type="submission" date="2020-04" db="EMBL/GenBank/DDBJ databases">
        <authorList>
            <person name="Zhang T."/>
        </authorList>
    </citation>
    <scope>NUCLEOTIDE SEQUENCE</scope>
    <source>
        <strain evidence="1">HKST-UBA02</strain>
    </source>
</reference>
<organism evidence="1 2">
    <name type="scientific">Eiseniibacteriota bacterium</name>
    <dbReference type="NCBI Taxonomy" id="2212470"/>
    <lineage>
        <taxon>Bacteria</taxon>
        <taxon>Candidatus Eiseniibacteriota</taxon>
    </lineage>
</organism>
<name>A0A956SBR6_UNCEI</name>
<dbReference type="AlphaFoldDB" id="A0A956SBR6"/>